<evidence type="ECO:0000259" key="4">
    <source>
        <dbReference type="PROSITE" id="PS50977"/>
    </source>
</evidence>
<dbReference type="Proteomes" id="UP001623041">
    <property type="component" value="Unassembled WGS sequence"/>
</dbReference>
<dbReference type="Gene3D" id="1.10.357.10">
    <property type="entry name" value="Tetracycline Repressor, domain 2"/>
    <property type="match status" value="1"/>
</dbReference>
<keyword evidence="2 3" id="KW-0238">DNA-binding</keyword>
<evidence type="ECO:0000313" key="5">
    <source>
        <dbReference type="EMBL" id="MFK9091950.1"/>
    </source>
</evidence>
<evidence type="ECO:0000256" key="2">
    <source>
        <dbReference type="ARBA" id="ARBA00023125"/>
    </source>
</evidence>
<dbReference type="Pfam" id="PF00440">
    <property type="entry name" value="TetR_N"/>
    <property type="match status" value="1"/>
</dbReference>
<accession>A0ABW8RIA7</accession>
<organism evidence="5 6">
    <name type="scientific">Bacillus salipaludis</name>
    <dbReference type="NCBI Taxonomy" id="2547811"/>
    <lineage>
        <taxon>Bacteria</taxon>
        <taxon>Bacillati</taxon>
        <taxon>Bacillota</taxon>
        <taxon>Bacilli</taxon>
        <taxon>Bacillales</taxon>
        <taxon>Bacillaceae</taxon>
        <taxon>Bacillus</taxon>
    </lineage>
</organism>
<dbReference type="PANTHER" id="PTHR43479">
    <property type="entry name" value="ACREF/ENVCD OPERON REPRESSOR-RELATED"/>
    <property type="match status" value="1"/>
</dbReference>
<dbReference type="InterPro" id="IPR001647">
    <property type="entry name" value="HTH_TetR"/>
</dbReference>
<sequence length="201" mass="23930">MKKQRTDPRVIRTQRLLRHALIELMEEREFEQITVQDISDRASIKRVTFYLHYKDKNTLLIQTIDDVLSELREQITKYISHSNEFQFHENEPHPSFIELFHQIAAHFPFYKALLVKNRVAYLTSGLLEIIHEFVSEGINQTEPDDNNLTANRDLIIKYVESAFLEVIIWWVENNMHYTEHEMAVQLMTLSIKGPYHHIPTK</sequence>
<dbReference type="PANTHER" id="PTHR43479:SF23">
    <property type="entry name" value="HTH TETR-TYPE DOMAIN-CONTAINING PROTEIN"/>
    <property type="match status" value="1"/>
</dbReference>
<feature type="domain" description="HTH tetR-type" evidence="4">
    <location>
        <begin position="11"/>
        <end position="71"/>
    </location>
</feature>
<dbReference type="Pfam" id="PF14278">
    <property type="entry name" value="TetR_C_8"/>
    <property type="match status" value="1"/>
</dbReference>
<proteinExistence type="predicted"/>
<dbReference type="InterPro" id="IPR050624">
    <property type="entry name" value="HTH-type_Tx_Regulator"/>
</dbReference>
<comment type="caution">
    <text evidence="5">The sequence shown here is derived from an EMBL/GenBank/DDBJ whole genome shotgun (WGS) entry which is preliminary data.</text>
</comment>
<keyword evidence="1" id="KW-0678">Repressor</keyword>
<dbReference type="InterPro" id="IPR009057">
    <property type="entry name" value="Homeodomain-like_sf"/>
</dbReference>
<reference evidence="5 6" key="1">
    <citation type="submission" date="2024-11" db="EMBL/GenBank/DDBJ databases">
        <authorList>
            <person name="Lucas J.A."/>
        </authorList>
    </citation>
    <scope>NUCLEOTIDE SEQUENCE [LARGE SCALE GENOMIC DNA]</scope>
    <source>
        <strain evidence="5 6">Z 5.4</strain>
    </source>
</reference>
<dbReference type="SUPFAM" id="SSF46689">
    <property type="entry name" value="Homeodomain-like"/>
    <property type="match status" value="1"/>
</dbReference>
<dbReference type="PROSITE" id="PS50977">
    <property type="entry name" value="HTH_TETR_2"/>
    <property type="match status" value="1"/>
</dbReference>
<gene>
    <name evidence="5" type="ORF">ACJEBI_10705</name>
</gene>
<name>A0ABW8RIA7_9BACI</name>
<keyword evidence="6" id="KW-1185">Reference proteome</keyword>
<dbReference type="EMBL" id="JBJHQH010000006">
    <property type="protein sequence ID" value="MFK9091950.1"/>
    <property type="molecule type" value="Genomic_DNA"/>
</dbReference>
<evidence type="ECO:0000313" key="6">
    <source>
        <dbReference type="Proteomes" id="UP001623041"/>
    </source>
</evidence>
<evidence type="ECO:0000256" key="1">
    <source>
        <dbReference type="ARBA" id="ARBA00022491"/>
    </source>
</evidence>
<dbReference type="RefSeq" id="WP_406580559.1">
    <property type="nucleotide sequence ID" value="NZ_JBJHQH010000006.1"/>
</dbReference>
<feature type="DNA-binding region" description="H-T-H motif" evidence="3">
    <location>
        <begin position="34"/>
        <end position="53"/>
    </location>
</feature>
<protein>
    <submittedName>
        <fullName evidence="5">TetR/AcrR family transcriptional regulator</fullName>
    </submittedName>
</protein>
<dbReference type="InterPro" id="IPR039532">
    <property type="entry name" value="TetR_C_Firmicutes"/>
</dbReference>
<evidence type="ECO:0000256" key="3">
    <source>
        <dbReference type="PROSITE-ProRule" id="PRU00335"/>
    </source>
</evidence>